<evidence type="ECO:0000313" key="4">
    <source>
        <dbReference type="EMBL" id="PAD78414.1"/>
    </source>
</evidence>
<accession>A0A268EZB3</accession>
<evidence type="ECO:0000313" key="5">
    <source>
        <dbReference type="Proteomes" id="UP000215596"/>
    </source>
</evidence>
<dbReference type="PANTHER" id="PTHR31088:SF6">
    <property type="entry name" value="PHAGE SHOCK PROTEIN A"/>
    <property type="match status" value="1"/>
</dbReference>
<gene>
    <name evidence="4" type="ORF">CHH67_06525</name>
</gene>
<dbReference type="Proteomes" id="UP000215596">
    <property type="component" value="Unassembled WGS sequence"/>
</dbReference>
<evidence type="ECO:0000256" key="3">
    <source>
        <dbReference type="SAM" id="MobiDB-lite"/>
    </source>
</evidence>
<organism evidence="4 5">
    <name type="scientific">Paenibacillus campinasensis</name>
    <dbReference type="NCBI Taxonomy" id="66347"/>
    <lineage>
        <taxon>Bacteria</taxon>
        <taxon>Bacillati</taxon>
        <taxon>Bacillota</taxon>
        <taxon>Bacilli</taxon>
        <taxon>Bacillales</taxon>
        <taxon>Paenibacillaceae</taxon>
        <taxon>Paenibacillus</taxon>
    </lineage>
</organism>
<protein>
    <submittedName>
        <fullName evidence="4">Phage shock protein A</fullName>
    </submittedName>
</protein>
<dbReference type="PANTHER" id="PTHR31088">
    <property type="entry name" value="MEMBRANE-ASSOCIATED PROTEIN VIPP1, CHLOROPLASTIC"/>
    <property type="match status" value="1"/>
</dbReference>
<dbReference type="OrthoDB" id="9779630at2"/>
<evidence type="ECO:0000256" key="2">
    <source>
        <dbReference type="SAM" id="Coils"/>
    </source>
</evidence>
<proteinExistence type="inferred from homology"/>
<feature type="region of interest" description="Disordered" evidence="3">
    <location>
        <begin position="198"/>
        <end position="253"/>
    </location>
</feature>
<dbReference type="EMBL" id="NPBY01000021">
    <property type="protein sequence ID" value="PAD78414.1"/>
    <property type="molecule type" value="Genomic_DNA"/>
</dbReference>
<evidence type="ECO:0000256" key="1">
    <source>
        <dbReference type="ARBA" id="ARBA00043985"/>
    </source>
</evidence>
<comment type="caution">
    <text evidence="4">The sequence shown here is derived from an EMBL/GenBank/DDBJ whole genome shotgun (WGS) entry which is preliminary data.</text>
</comment>
<dbReference type="InterPro" id="IPR007157">
    <property type="entry name" value="PspA_VIPP1"/>
</dbReference>
<dbReference type="Pfam" id="PF04012">
    <property type="entry name" value="PspA_IM30"/>
    <property type="match status" value="1"/>
</dbReference>
<sequence>MMTILSRFRDIMAANVNAWLDRSKDPEKTIKEYMQALRSDLGQVKAETESQVAQERRAKRALDEGQADVRKLQRYAEKAAMEGKDEDALKFLERKALETEKLAPLQEAYDAAASNLAKMKEMEAKLVKDIGQLEARYAELKGKLAAAKSQQELNERGAGAGGAHAALSAMEEKASLALNEALALAELRGGAQEDDLDDLIAQLEKEQRAGGSNAGPDAGVNAGTGSSSEVDGPKTMSAEDELAALKARLNPKE</sequence>
<comment type="similarity">
    <text evidence="1">Belongs to the PspA/Vipp/IM30 family.</text>
</comment>
<name>A0A268EZB3_9BACL</name>
<feature type="coiled-coil region" evidence="2">
    <location>
        <begin position="116"/>
        <end position="150"/>
    </location>
</feature>
<keyword evidence="2" id="KW-0175">Coiled coil</keyword>
<reference evidence="4 5" key="1">
    <citation type="submission" date="2017-07" db="EMBL/GenBank/DDBJ databases">
        <title>Isolation and whole genome analysis of endospore-forming bacteria from heroin.</title>
        <authorList>
            <person name="Kalinowski J."/>
            <person name="Ahrens B."/>
            <person name="Al-Dilaimi A."/>
            <person name="Winkler A."/>
            <person name="Wibberg D."/>
            <person name="Schleenbecker U."/>
            <person name="Ruckert C."/>
            <person name="Wolfel R."/>
            <person name="Grass G."/>
        </authorList>
    </citation>
    <scope>NUCLEOTIDE SEQUENCE [LARGE SCALE GENOMIC DNA]</scope>
    <source>
        <strain evidence="4 5">7537-G1</strain>
    </source>
</reference>
<dbReference type="AlphaFoldDB" id="A0A268EZB3"/>